<protein>
    <submittedName>
        <fullName evidence="2">Uncharacterized protein</fullName>
    </submittedName>
</protein>
<sequence>SAPQMSFKENDPPVSPLRSKEYELSVPPSGQESSCSSMLVWGPYLLSEPADIMMTLPLSLSRRNGRRETGASGTMVEKLFLIGGKP</sequence>
<feature type="region of interest" description="Disordered" evidence="1">
    <location>
        <begin position="1"/>
        <end position="34"/>
    </location>
</feature>
<gene>
    <name evidence="2" type="ORF">GOODEAATRI_009489</name>
</gene>
<evidence type="ECO:0000313" key="3">
    <source>
        <dbReference type="Proteomes" id="UP001476798"/>
    </source>
</evidence>
<organism evidence="2 3">
    <name type="scientific">Goodea atripinnis</name>
    <dbReference type="NCBI Taxonomy" id="208336"/>
    <lineage>
        <taxon>Eukaryota</taxon>
        <taxon>Metazoa</taxon>
        <taxon>Chordata</taxon>
        <taxon>Craniata</taxon>
        <taxon>Vertebrata</taxon>
        <taxon>Euteleostomi</taxon>
        <taxon>Actinopterygii</taxon>
        <taxon>Neopterygii</taxon>
        <taxon>Teleostei</taxon>
        <taxon>Neoteleostei</taxon>
        <taxon>Acanthomorphata</taxon>
        <taxon>Ovalentaria</taxon>
        <taxon>Atherinomorphae</taxon>
        <taxon>Cyprinodontiformes</taxon>
        <taxon>Goodeidae</taxon>
        <taxon>Goodea</taxon>
    </lineage>
</organism>
<name>A0ABV0MQP5_9TELE</name>
<accession>A0ABV0MQP5</accession>
<proteinExistence type="predicted"/>
<dbReference type="Proteomes" id="UP001476798">
    <property type="component" value="Unassembled WGS sequence"/>
</dbReference>
<keyword evidence="3" id="KW-1185">Reference proteome</keyword>
<feature type="non-terminal residue" evidence="2">
    <location>
        <position position="1"/>
    </location>
</feature>
<evidence type="ECO:0000256" key="1">
    <source>
        <dbReference type="SAM" id="MobiDB-lite"/>
    </source>
</evidence>
<comment type="caution">
    <text evidence="2">The sequence shown here is derived from an EMBL/GenBank/DDBJ whole genome shotgun (WGS) entry which is preliminary data.</text>
</comment>
<reference evidence="2 3" key="1">
    <citation type="submission" date="2021-06" db="EMBL/GenBank/DDBJ databases">
        <authorList>
            <person name="Palmer J.M."/>
        </authorList>
    </citation>
    <scope>NUCLEOTIDE SEQUENCE [LARGE SCALE GENOMIC DNA]</scope>
    <source>
        <strain evidence="2 3">GA_2019</strain>
        <tissue evidence="2">Muscle</tissue>
    </source>
</reference>
<evidence type="ECO:0000313" key="2">
    <source>
        <dbReference type="EMBL" id="MEQ2161424.1"/>
    </source>
</evidence>
<dbReference type="EMBL" id="JAHRIO010010528">
    <property type="protein sequence ID" value="MEQ2161424.1"/>
    <property type="molecule type" value="Genomic_DNA"/>
</dbReference>